<name>A0A938Z8C8_9FIRM</name>
<keyword evidence="1" id="KW-0812">Transmembrane</keyword>
<evidence type="ECO:0000256" key="1">
    <source>
        <dbReference type="SAM" id="Phobius"/>
    </source>
</evidence>
<evidence type="ECO:0000313" key="3">
    <source>
        <dbReference type="EMBL" id="MBN2954730.1"/>
    </source>
</evidence>
<keyword evidence="1" id="KW-1133">Transmembrane helix</keyword>
<dbReference type="Proteomes" id="UP000737612">
    <property type="component" value="Unassembled WGS sequence"/>
</dbReference>
<proteinExistence type="predicted"/>
<organism evidence="3 4">
    <name type="scientific">Fusicatenibacter saccharivorans</name>
    <dbReference type="NCBI Taxonomy" id="1150298"/>
    <lineage>
        <taxon>Bacteria</taxon>
        <taxon>Bacillati</taxon>
        <taxon>Bacillota</taxon>
        <taxon>Clostridia</taxon>
        <taxon>Lachnospirales</taxon>
        <taxon>Lachnospiraceae</taxon>
        <taxon>Fusicatenibacter</taxon>
    </lineage>
</organism>
<evidence type="ECO:0000259" key="2">
    <source>
        <dbReference type="Pfam" id="PF13490"/>
    </source>
</evidence>
<feature type="domain" description="Putative zinc-finger" evidence="2">
    <location>
        <begin position="26"/>
        <end position="60"/>
    </location>
</feature>
<protein>
    <submittedName>
        <fullName evidence="3">Zf-HC2 domain-containing protein</fullName>
    </submittedName>
</protein>
<dbReference type="AlphaFoldDB" id="A0A938Z8C8"/>
<dbReference type="Pfam" id="PF13490">
    <property type="entry name" value="zf-HC2"/>
    <property type="match status" value="1"/>
</dbReference>
<reference evidence="3" key="1">
    <citation type="submission" date="2021-02" db="EMBL/GenBank/DDBJ databases">
        <title>Metagenome-assembled genomes from human diarrheal sample B26.</title>
        <authorList>
            <person name="Ateba T.P."/>
            <person name="Alayande K.A."/>
            <person name="Mwanza M."/>
        </authorList>
    </citation>
    <scope>NUCLEOTIDE SEQUENCE</scope>
    <source>
        <strain evidence="3">06WH</strain>
    </source>
</reference>
<gene>
    <name evidence="3" type="ORF">JTJ23_14335</name>
</gene>
<dbReference type="EMBL" id="JAFHBD010000068">
    <property type="protein sequence ID" value="MBN2954730.1"/>
    <property type="molecule type" value="Genomic_DNA"/>
</dbReference>
<keyword evidence="1" id="KW-0472">Membrane</keyword>
<accession>A0A938Z8C8</accession>
<feature type="transmembrane region" description="Helical" evidence="1">
    <location>
        <begin position="110"/>
        <end position="130"/>
    </location>
</feature>
<evidence type="ECO:0000313" key="4">
    <source>
        <dbReference type="Proteomes" id="UP000737612"/>
    </source>
</evidence>
<comment type="caution">
    <text evidence="3">The sequence shown here is derived from an EMBL/GenBank/DDBJ whole genome shotgun (WGS) entry which is preliminary data.</text>
</comment>
<dbReference type="InterPro" id="IPR027383">
    <property type="entry name" value="Znf_put"/>
</dbReference>
<sequence length="142" mass="17112">MMVDSRKTAREKHWPDTKGEQDFMDCKEAEKLIQPYVQGNMPEKEMEPFISHIRKCHTCHEELETYFIVNRAMAYFEDDAPDSYNLTGLLERDLEKKEEEARYRRYKDTFFRVLMLILVLFLVLLALHYFEVIELPWLKGLL</sequence>